<dbReference type="CDD" id="cd06193">
    <property type="entry name" value="siderophore_interacting"/>
    <property type="match status" value="1"/>
</dbReference>
<dbReference type="InterPro" id="IPR013113">
    <property type="entry name" value="SIP_FAD-bd"/>
</dbReference>
<dbReference type="Pfam" id="PF04954">
    <property type="entry name" value="SIP"/>
    <property type="match status" value="1"/>
</dbReference>
<dbReference type="PANTHER" id="PTHR30157:SF0">
    <property type="entry name" value="NADPH-DEPENDENT FERRIC-CHELATE REDUCTASE"/>
    <property type="match status" value="1"/>
</dbReference>
<evidence type="ECO:0000313" key="3">
    <source>
        <dbReference type="EMBL" id="AOA58925.1"/>
    </source>
</evidence>
<gene>
    <name evidence="3" type="ORF">BFG52_11560</name>
</gene>
<dbReference type="Pfam" id="PF08021">
    <property type="entry name" value="FAD_binding_9"/>
    <property type="match status" value="1"/>
</dbReference>
<dbReference type="InterPro" id="IPR017927">
    <property type="entry name" value="FAD-bd_FR_type"/>
</dbReference>
<dbReference type="InterPro" id="IPR039374">
    <property type="entry name" value="SIP_fam"/>
</dbReference>
<dbReference type="PROSITE" id="PS51384">
    <property type="entry name" value="FAD_FR"/>
    <property type="match status" value="1"/>
</dbReference>
<reference evidence="3 4" key="1">
    <citation type="submission" date="2016-08" db="EMBL/GenBank/DDBJ databases">
        <authorList>
            <person name="Seilhamer J.J."/>
        </authorList>
    </citation>
    <scope>NUCLEOTIDE SEQUENCE [LARGE SCALE GENOMIC DNA]</scope>
    <source>
        <strain evidence="3 4">BRTC-1</strain>
    </source>
</reference>
<feature type="domain" description="FAD-binding FR-type" evidence="2">
    <location>
        <begin position="7"/>
        <end position="115"/>
    </location>
</feature>
<dbReference type="InterPro" id="IPR007037">
    <property type="entry name" value="SIP_rossman_dom"/>
</dbReference>
<dbReference type="PANTHER" id="PTHR30157">
    <property type="entry name" value="FERRIC REDUCTASE, NADPH-DEPENDENT"/>
    <property type="match status" value="1"/>
</dbReference>
<dbReference type="RefSeq" id="WP_067556286.1">
    <property type="nucleotide sequence ID" value="NZ_CP016895.1"/>
</dbReference>
<proteinExistence type="inferred from homology"/>
<keyword evidence="4" id="KW-1185">Reference proteome</keyword>
<dbReference type="Gene3D" id="3.40.50.80">
    <property type="entry name" value="Nucleotide-binding domain of ferredoxin-NADP reductase (FNR) module"/>
    <property type="match status" value="1"/>
</dbReference>
<dbReference type="Gene3D" id="2.40.30.10">
    <property type="entry name" value="Translation factors"/>
    <property type="match status" value="1"/>
</dbReference>
<evidence type="ECO:0000313" key="4">
    <source>
        <dbReference type="Proteomes" id="UP000093391"/>
    </source>
</evidence>
<name>A0A1B2M172_9GAMM</name>
<protein>
    <recommendedName>
        <fullName evidence="2">FAD-binding FR-type domain-containing protein</fullName>
    </recommendedName>
</protein>
<dbReference type="InterPro" id="IPR039261">
    <property type="entry name" value="FNR_nucleotide-bd"/>
</dbReference>
<evidence type="ECO:0000256" key="1">
    <source>
        <dbReference type="ARBA" id="ARBA00035644"/>
    </source>
</evidence>
<organism evidence="3 4">
    <name type="scientific">Acinetobacter larvae</name>
    <dbReference type="NCBI Taxonomy" id="1789224"/>
    <lineage>
        <taxon>Bacteria</taxon>
        <taxon>Pseudomonadati</taxon>
        <taxon>Pseudomonadota</taxon>
        <taxon>Gammaproteobacteria</taxon>
        <taxon>Moraxellales</taxon>
        <taxon>Moraxellaceae</taxon>
        <taxon>Acinetobacter</taxon>
    </lineage>
</organism>
<accession>A0A1B2M172</accession>
<dbReference type="EMBL" id="CP016895">
    <property type="protein sequence ID" value="AOA58925.1"/>
    <property type="molecule type" value="Genomic_DNA"/>
</dbReference>
<sequence>MFVDQTKQHIQCIVLSAITITPHMRRVVLGGPELSAWLSNPQVQVPAAWVKIFPPGIKGRAYTIRSIDYQKSTICIDFVMHSKEHEKNTVSAWASFCQPGDCVEIAGPRSGGFNLQSDTEWLWIAADLTALPAAINIIESLAADFPVTAFFVIDSLLDKQEIDTVAKLQARWRTLAIRPDTGAMRNHIMKDIKALPQGNGQVWIAGEARWSKGWRDFWLDHQQLPASRMSSKGYWKLGEQDYRD</sequence>
<evidence type="ECO:0000259" key="2">
    <source>
        <dbReference type="PROSITE" id="PS51384"/>
    </source>
</evidence>
<dbReference type="Proteomes" id="UP000093391">
    <property type="component" value="Chromosome"/>
</dbReference>
<dbReference type="GO" id="GO:0016491">
    <property type="term" value="F:oxidoreductase activity"/>
    <property type="evidence" value="ECO:0007669"/>
    <property type="project" value="InterPro"/>
</dbReference>
<dbReference type="STRING" id="1789224.BFG52_11560"/>
<dbReference type="OrthoDB" id="9814826at2"/>
<dbReference type="KEGG" id="ala:BFG52_11560"/>
<comment type="similarity">
    <text evidence="1">Belongs to the SIP oxidoreductase family.</text>
</comment>
<dbReference type="AlphaFoldDB" id="A0A1B2M172"/>
<dbReference type="SUPFAM" id="SSF63380">
    <property type="entry name" value="Riboflavin synthase domain-like"/>
    <property type="match status" value="1"/>
</dbReference>
<dbReference type="InterPro" id="IPR017938">
    <property type="entry name" value="Riboflavin_synthase-like_b-brl"/>
</dbReference>